<evidence type="ECO:0000313" key="3">
    <source>
        <dbReference type="EMBL" id="TNV84320.1"/>
    </source>
</evidence>
<protein>
    <recommendedName>
        <fullName evidence="2">Smr domain-containing protein</fullName>
    </recommendedName>
</protein>
<dbReference type="SUPFAM" id="SSF160443">
    <property type="entry name" value="SMR domain-like"/>
    <property type="match status" value="1"/>
</dbReference>
<dbReference type="Gene3D" id="3.30.1370.110">
    <property type="match status" value="1"/>
</dbReference>
<keyword evidence="4" id="KW-1185">Reference proteome</keyword>
<gene>
    <name evidence="3" type="ORF">FGO68_gene16803</name>
</gene>
<dbReference type="InterPro" id="IPR013899">
    <property type="entry name" value="DUF1771"/>
</dbReference>
<dbReference type="OrthoDB" id="3231855at2759"/>
<sequence>MAGYAPHNVDGFWTYEILRKLNYFNFQRGNQAFQQGVFEQARAETKTLYQKRQECLNQVKEAKKKGNAQLVQFYQERANKYREDYEKQQHLAQLQIFQIKNAKLELKDTYIDLHGLQKEEAINIVRRRLGQIQIELTQGAIQPSVDAHNHIVKLVCGKGIHSQGRAVLKFAIPQWLDERQYDYYNFQNDGVVLVRLIKGQ</sequence>
<keyword evidence="1" id="KW-0175">Coiled coil</keyword>
<dbReference type="PANTHER" id="PTHR46535:SF1">
    <property type="entry name" value="NEDD4-BINDING PROTEIN 2"/>
    <property type="match status" value="1"/>
</dbReference>
<dbReference type="InterPro" id="IPR002625">
    <property type="entry name" value="Smr_dom"/>
</dbReference>
<dbReference type="EMBL" id="RRYP01002898">
    <property type="protein sequence ID" value="TNV84320.1"/>
    <property type="molecule type" value="Genomic_DNA"/>
</dbReference>
<proteinExistence type="predicted"/>
<accession>A0A8J8T796</accession>
<reference evidence="3" key="1">
    <citation type="submission" date="2019-06" db="EMBL/GenBank/DDBJ databases">
        <authorList>
            <person name="Zheng W."/>
        </authorList>
    </citation>
    <scope>NUCLEOTIDE SEQUENCE</scope>
    <source>
        <strain evidence="3">QDHG01</strain>
    </source>
</reference>
<dbReference type="GO" id="GO:0004519">
    <property type="term" value="F:endonuclease activity"/>
    <property type="evidence" value="ECO:0007669"/>
    <property type="project" value="TreeGrafter"/>
</dbReference>
<dbReference type="Pfam" id="PF01713">
    <property type="entry name" value="Smr"/>
    <property type="match status" value="1"/>
</dbReference>
<feature type="domain" description="Smr" evidence="2">
    <location>
        <begin position="111"/>
        <end position="197"/>
    </location>
</feature>
<organism evidence="3 4">
    <name type="scientific">Halteria grandinella</name>
    <dbReference type="NCBI Taxonomy" id="5974"/>
    <lineage>
        <taxon>Eukaryota</taxon>
        <taxon>Sar</taxon>
        <taxon>Alveolata</taxon>
        <taxon>Ciliophora</taxon>
        <taxon>Intramacronucleata</taxon>
        <taxon>Spirotrichea</taxon>
        <taxon>Stichotrichia</taxon>
        <taxon>Sporadotrichida</taxon>
        <taxon>Halteriidae</taxon>
        <taxon>Halteria</taxon>
    </lineage>
</organism>
<dbReference type="PROSITE" id="PS50828">
    <property type="entry name" value="SMR"/>
    <property type="match status" value="1"/>
</dbReference>
<dbReference type="GO" id="GO:0005634">
    <property type="term" value="C:nucleus"/>
    <property type="evidence" value="ECO:0007669"/>
    <property type="project" value="TreeGrafter"/>
</dbReference>
<dbReference type="PANTHER" id="PTHR46535">
    <property type="entry name" value="NEDD4-BINDING PROTEIN 2"/>
    <property type="match status" value="1"/>
</dbReference>
<feature type="coiled-coil region" evidence="1">
    <location>
        <begin position="71"/>
        <end position="119"/>
    </location>
</feature>
<dbReference type="Proteomes" id="UP000785679">
    <property type="component" value="Unassembled WGS sequence"/>
</dbReference>
<evidence type="ECO:0000256" key="1">
    <source>
        <dbReference type="SAM" id="Coils"/>
    </source>
</evidence>
<dbReference type="InterPro" id="IPR036063">
    <property type="entry name" value="Smr_dom_sf"/>
</dbReference>
<dbReference type="SMART" id="SM00463">
    <property type="entry name" value="SMR"/>
    <property type="match status" value="1"/>
</dbReference>
<dbReference type="SMART" id="SM01162">
    <property type="entry name" value="DUF1771"/>
    <property type="match status" value="1"/>
</dbReference>
<dbReference type="AlphaFoldDB" id="A0A8J8T796"/>
<evidence type="ECO:0000259" key="2">
    <source>
        <dbReference type="PROSITE" id="PS50828"/>
    </source>
</evidence>
<evidence type="ECO:0000313" key="4">
    <source>
        <dbReference type="Proteomes" id="UP000785679"/>
    </source>
</evidence>
<comment type="caution">
    <text evidence="3">The sequence shown here is derived from an EMBL/GenBank/DDBJ whole genome shotgun (WGS) entry which is preliminary data.</text>
</comment>
<dbReference type="InterPro" id="IPR052772">
    <property type="entry name" value="Endo/PolyKinase_Domain-Protein"/>
</dbReference>
<name>A0A8J8T796_HALGN</name>